<dbReference type="Gene3D" id="3.40.190.10">
    <property type="entry name" value="Periplasmic binding protein-like II"/>
    <property type="match status" value="1"/>
</dbReference>
<protein>
    <submittedName>
        <fullName evidence="3">Carbohydrate ABC transporter substrate-binding protein, CUT1 family</fullName>
    </submittedName>
</protein>
<dbReference type="GO" id="GO:0042597">
    <property type="term" value="C:periplasmic space"/>
    <property type="evidence" value="ECO:0007669"/>
    <property type="project" value="UniProtKB-SubCell"/>
</dbReference>
<dbReference type="SUPFAM" id="SSF53850">
    <property type="entry name" value="Periplasmic binding protein-like II"/>
    <property type="match status" value="1"/>
</dbReference>
<dbReference type="Pfam" id="PF13416">
    <property type="entry name" value="SBP_bac_8"/>
    <property type="match status" value="1"/>
</dbReference>
<dbReference type="InterPro" id="IPR006059">
    <property type="entry name" value="SBP"/>
</dbReference>
<name>A0A1Y6BBV8_9BACT</name>
<evidence type="ECO:0000256" key="1">
    <source>
        <dbReference type="ARBA" id="ARBA00004418"/>
    </source>
</evidence>
<gene>
    <name evidence="3" type="ORF">SAMN06296036_103241</name>
</gene>
<accession>A0A1Y6BBV8</accession>
<dbReference type="Proteomes" id="UP000192907">
    <property type="component" value="Unassembled WGS sequence"/>
</dbReference>
<dbReference type="RefSeq" id="WP_132315937.1">
    <property type="nucleotide sequence ID" value="NZ_FWZT01000003.1"/>
</dbReference>
<dbReference type="AlphaFoldDB" id="A0A1Y6BBV8"/>
<evidence type="ECO:0000313" key="3">
    <source>
        <dbReference type="EMBL" id="SMF02101.1"/>
    </source>
</evidence>
<sequence length="411" mass="45539">MKRVIKLLALVSSLGFGVEKPTSIRFDAFPDFDSHLKNVLPGYHKIQDGIKVDFLMNNHGDHHTKLTNNLATGSGAGDVVAVDINRLGAFIDAGGFVNLDQAPYNAQSLKQYFPAYAWSQGKGSDGKQYAIPTDLGPGVMYYRRDHLKATSKSIEAVNKDWDSFLAWGEELKKRKVALIADASDIALLMVYSGGKPGEGIFFDSQGKSLLTSSRFVEAVNLAKKIRQKGLDLNITSWTNEWYEALRTGKVGTQLSGAWLLGHLQNWIAPKSAGMWGVAHLPNGIYGSWGGSFLCITKQSKHPNEAWQFIKFMTTPETQISGLQKIAAFPARTDTYSNEIFKEPIDYLAGQKARLLFAEIAKNVTPIKPFRGDAIARTIFLNALEEAVDQNQDTTSVLKSASRMLERRTRRF</sequence>
<proteinExistence type="inferred from homology"/>
<keyword evidence="4" id="KW-1185">Reference proteome</keyword>
<evidence type="ECO:0000313" key="4">
    <source>
        <dbReference type="Proteomes" id="UP000192907"/>
    </source>
</evidence>
<dbReference type="PANTHER" id="PTHR43649">
    <property type="entry name" value="ARABINOSE-BINDING PROTEIN-RELATED"/>
    <property type="match status" value="1"/>
</dbReference>
<dbReference type="PANTHER" id="PTHR43649:SF32">
    <property type="entry name" value="SUGAR BINDING SECRETED PROTEIN"/>
    <property type="match status" value="1"/>
</dbReference>
<dbReference type="STRING" id="1513793.SAMN06296036_103241"/>
<comment type="subcellular location">
    <subcellularLocation>
        <location evidence="1">Periplasm</location>
    </subcellularLocation>
</comment>
<dbReference type="OrthoDB" id="9808332at2"/>
<comment type="similarity">
    <text evidence="2">Belongs to the bacterial solute-binding protein 1 family.</text>
</comment>
<evidence type="ECO:0000256" key="2">
    <source>
        <dbReference type="ARBA" id="ARBA00008520"/>
    </source>
</evidence>
<dbReference type="EMBL" id="FWZT01000003">
    <property type="protein sequence ID" value="SMF02101.1"/>
    <property type="molecule type" value="Genomic_DNA"/>
</dbReference>
<reference evidence="4" key="1">
    <citation type="submission" date="2017-04" db="EMBL/GenBank/DDBJ databases">
        <authorList>
            <person name="Varghese N."/>
            <person name="Submissions S."/>
        </authorList>
    </citation>
    <scope>NUCLEOTIDE SEQUENCE [LARGE SCALE GENOMIC DNA]</scope>
    <source>
        <strain evidence="4">RKEM611</strain>
    </source>
</reference>
<dbReference type="InterPro" id="IPR050490">
    <property type="entry name" value="Bact_solute-bd_prot1"/>
</dbReference>
<organism evidence="3 4">
    <name type="scientific">Pseudobacteriovorax antillogorgiicola</name>
    <dbReference type="NCBI Taxonomy" id="1513793"/>
    <lineage>
        <taxon>Bacteria</taxon>
        <taxon>Pseudomonadati</taxon>
        <taxon>Bdellovibrionota</taxon>
        <taxon>Oligoflexia</taxon>
        <taxon>Oligoflexales</taxon>
        <taxon>Pseudobacteriovoracaceae</taxon>
        <taxon>Pseudobacteriovorax</taxon>
    </lineage>
</organism>